<dbReference type="GO" id="GO:0003677">
    <property type="term" value="F:DNA binding"/>
    <property type="evidence" value="ECO:0007669"/>
    <property type="project" value="UniProtKB-KW"/>
</dbReference>
<dbReference type="InterPro" id="IPR015300">
    <property type="entry name" value="DNA-bd_pseudobarrel_sf"/>
</dbReference>
<dbReference type="InterPro" id="IPR005508">
    <property type="entry name" value="At2g31720-like"/>
</dbReference>
<proteinExistence type="predicted"/>
<keyword evidence="5" id="KW-0539">Nucleus</keyword>
<dbReference type="SUPFAM" id="SSF101936">
    <property type="entry name" value="DNA-binding pseudobarrel domain"/>
    <property type="match status" value="1"/>
</dbReference>
<keyword evidence="3" id="KW-0238">DNA-binding</keyword>
<dbReference type="Gene3D" id="2.40.330.10">
    <property type="entry name" value="DNA-binding pseudobarrel domain"/>
    <property type="match status" value="1"/>
</dbReference>
<keyword evidence="8" id="KW-1185">Reference proteome</keyword>
<reference evidence="7 8" key="1">
    <citation type="submission" date="2024-06" db="EMBL/GenBank/DDBJ databases">
        <title>A chromosome level genome sequence of Diviner's sage (Salvia divinorum).</title>
        <authorList>
            <person name="Ford S.A."/>
            <person name="Ro D.-K."/>
            <person name="Ness R.W."/>
            <person name="Phillips M.A."/>
        </authorList>
    </citation>
    <scope>NUCLEOTIDE SEQUENCE [LARGE SCALE GENOMIC DNA]</scope>
    <source>
        <strain evidence="7">SAF-2024a</strain>
        <tissue evidence="7">Leaf</tissue>
    </source>
</reference>
<evidence type="ECO:0000256" key="3">
    <source>
        <dbReference type="ARBA" id="ARBA00023125"/>
    </source>
</evidence>
<protein>
    <submittedName>
        <fullName evidence="7">B3 domain-containing protein-like protein</fullName>
    </submittedName>
</protein>
<dbReference type="Pfam" id="PF03754">
    <property type="entry name" value="At2g31720-like"/>
    <property type="match status" value="1"/>
</dbReference>
<keyword evidence="2" id="KW-0805">Transcription regulation</keyword>
<evidence type="ECO:0000313" key="8">
    <source>
        <dbReference type="Proteomes" id="UP001567538"/>
    </source>
</evidence>
<feature type="region of interest" description="Disordered" evidence="6">
    <location>
        <begin position="42"/>
        <end position="101"/>
    </location>
</feature>
<dbReference type="GO" id="GO:0005634">
    <property type="term" value="C:nucleus"/>
    <property type="evidence" value="ECO:0007669"/>
    <property type="project" value="UniProtKB-SubCell"/>
</dbReference>
<dbReference type="EMBL" id="JBEAFC010000010">
    <property type="protein sequence ID" value="KAL1537946.1"/>
    <property type="molecule type" value="Genomic_DNA"/>
</dbReference>
<evidence type="ECO:0000256" key="4">
    <source>
        <dbReference type="ARBA" id="ARBA00023163"/>
    </source>
</evidence>
<dbReference type="PANTHER" id="PTHR31541:SF25">
    <property type="entry name" value="GAMMA-GLIADIN B"/>
    <property type="match status" value="1"/>
</dbReference>
<gene>
    <name evidence="7" type="ORF">AAHA92_26744</name>
</gene>
<keyword evidence="4" id="KW-0804">Transcription</keyword>
<accession>A0ABD1G1K1</accession>
<evidence type="ECO:0000313" key="7">
    <source>
        <dbReference type="EMBL" id="KAL1537946.1"/>
    </source>
</evidence>
<dbReference type="AlphaFoldDB" id="A0ABD1G1K1"/>
<comment type="subcellular location">
    <subcellularLocation>
        <location evidence="1">Nucleus</location>
    </subcellularLocation>
</comment>
<evidence type="ECO:0000256" key="2">
    <source>
        <dbReference type="ARBA" id="ARBA00023015"/>
    </source>
</evidence>
<sequence>MGHRDITMDDVKGLLDMKLDLFGTLCAVAGRAMEIHDEETALQETQKSKKPITCVLRLPSKSRGDEAGPSRPAPKRRVDEAGSAPKPKRQRRPPPLAEKPPLPAEFQTAIEEIALAKNAAPTAAKLVIQKELYETDLSSGHNRLSIPFNKIENDFLTEEEKQYLLGEFENGKKRFMEVRIVQPSLLLEETVKLCRWDMAKKSGKTTSTYAIRGNWTAIVKNNRLRVGTTVQLWFFRLDQELCFALVKVPRNQAA</sequence>
<organism evidence="7 8">
    <name type="scientific">Salvia divinorum</name>
    <name type="common">Maria pastora</name>
    <name type="synonym">Diviner's sage</name>
    <dbReference type="NCBI Taxonomy" id="28513"/>
    <lineage>
        <taxon>Eukaryota</taxon>
        <taxon>Viridiplantae</taxon>
        <taxon>Streptophyta</taxon>
        <taxon>Embryophyta</taxon>
        <taxon>Tracheophyta</taxon>
        <taxon>Spermatophyta</taxon>
        <taxon>Magnoliopsida</taxon>
        <taxon>eudicotyledons</taxon>
        <taxon>Gunneridae</taxon>
        <taxon>Pentapetalae</taxon>
        <taxon>asterids</taxon>
        <taxon>lamiids</taxon>
        <taxon>Lamiales</taxon>
        <taxon>Lamiaceae</taxon>
        <taxon>Nepetoideae</taxon>
        <taxon>Mentheae</taxon>
        <taxon>Salviinae</taxon>
        <taxon>Salvia</taxon>
        <taxon>Salvia subgen. Calosphace</taxon>
    </lineage>
</organism>
<evidence type="ECO:0000256" key="6">
    <source>
        <dbReference type="SAM" id="MobiDB-lite"/>
    </source>
</evidence>
<evidence type="ECO:0000256" key="5">
    <source>
        <dbReference type="ARBA" id="ARBA00023242"/>
    </source>
</evidence>
<dbReference type="PANTHER" id="PTHR31541">
    <property type="entry name" value="B3 DOMAIN PLANT PROTEIN-RELATED"/>
    <property type="match status" value="1"/>
</dbReference>
<comment type="caution">
    <text evidence="7">The sequence shown here is derived from an EMBL/GenBank/DDBJ whole genome shotgun (WGS) entry which is preliminary data.</text>
</comment>
<evidence type="ECO:0000256" key="1">
    <source>
        <dbReference type="ARBA" id="ARBA00004123"/>
    </source>
</evidence>
<name>A0ABD1G1K1_SALDI</name>
<dbReference type="Proteomes" id="UP001567538">
    <property type="component" value="Unassembled WGS sequence"/>
</dbReference>